<dbReference type="PROSITE" id="PS51257">
    <property type="entry name" value="PROKAR_LIPOPROTEIN"/>
    <property type="match status" value="1"/>
</dbReference>
<evidence type="ECO:0000313" key="3">
    <source>
        <dbReference type="Proteomes" id="UP000735302"/>
    </source>
</evidence>
<dbReference type="SUPFAM" id="SSF101912">
    <property type="entry name" value="Sema domain"/>
    <property type="match status" value="1"/>
</dbReference>
<protein>
    <submittedName>
        <fullName evidence="2">Uncharacterized protein</fullName>
    </submittedName>
</protein>
<reference evidence="2 3" key="1">
    <citation type="journal article" date="2021" name="Elife">
        <title>Chloroplast acquisition without the gene transfer in kleptoplastic sea slugs, Plakobranchus ocellatus.</title>
        <authorList>
            <person name="Maeda T."/>
            <person name="Takahashi S."/>
            <person name="Yoshida T."/>
            <person name="Shimamura S."/>
            <person name="Takaki Y."/>
            <person name="Nagai Y."/>
            <person name="Toyoda A."/>
            <person name="Suzuki Y."/>
            <person name="Arimoto A."/>
            <person name="Ishii H."/>
            <person name="Satoh N."/>
            <person name="Nishiyama T."/>
            <person name="Hasebe M."/>
            <person name="Maruyama T."/>
            <person name="Minagawa J."/>
            <person name="Obokata J."/>
            <person name="Shigenobu S."/>
        </authorList>
    </citation>
    <scope>NUCLEOTIDE SEQUENCE [LARGE SCALE GENOMIC DNA]</scope>
</reference>
<accession>A0AAV4AGW0</accession>
<keyword evidence="3" id="KW-1185">Reference proteome</keyword>
<organism evidence="2 3">
    <name type="scientific">Plakobranchus ocellatus</name>
    <dbReference type="NCBI Taxonomy" id="259542"/>
    <lineage>
        <taxon>Eukaryota</taxon>
        <taxon>Metazoa</taxon>
        <taxon>Spiralia</taxon>
        <taxon>Lophotrochozoa</taxon>
        <taxon>Mollusca</taxon>
        <taxon>Gastropoda</taxon>
        <taxon>Heterobranchia</taxon>
        <taxon>Euthyneura</taxon>
        <taxon>Panpulmonata</taxon>
        <taxon>Sacoglossa</taxon>
        <taxon>Placobranchoidea</taxon>
        <taxon>Plakobranchidae</taxon>
        <taxon>Plakobranchus</taxon>
    </lineage>
</organism>
<feature type="signal peptide" evidence="1">
    <location>
        <begin position="1"/>
        <end position="35"/>
    </location>
</feature>
<name>A0AAV4AGW0_9GAST</name>
<sequence length="113" mass="12096">MASQSRIDCAPSFARHLVSLILILVVAGCVAPSTAQDTVAATPSYVAAVFHTPMQNGSLLHMAVNIQTQVIYIGAVDYIYRLVQGSSLTVNVCKILYIYTNGSRSGAENEYKG</sequence>
<proteinExistence type="predicted"/>
<feature type="chain" id="PRO_5043427751" evidence="1">
    <location>
        <begin position="36"/>
        <end position="113"/>
    </location>
</feature>
<evidence type="ECO:0000256" key="1">
    <source>
        <dbReference type="SAM" id="SignalP"/>
    </source>
</evidence>
<dbReference type="InterPro" id="IPR036352">
    <property type="entry name" value="Semap_dom_sf"/>
</dbReference>
<gene>
    <name evidence="2" type="ORF">PoB_003392500</name>
</gene>
<comment type="caution">
    <text evidence="2">The sequence shown here is derived from an EMBL/GenBank/DDBJ whole genome shotgun (WGS) entry which is preliminary data.</text>
</comment>
<evidence type="ECO:0000313" key="2">
    <source>
        <dbReference type="EMBL" id="GFO07420.1"/>
    </source>
</evidence>
<dbReference type="AlphaFoldDB" id="A0AAV4AGW0"/>
<dbReference type="Proteomes" id="UP000735302">
    <property type="component" value="Unassembled WGS sequence"/>
</dbReference>
<dbReference type="EMBL" id="BLXT01003865">
    <property type="protein sequence ID" value="GFO07420.1"/>
    <property type="molecule type" value="Genomic_DNA"/>
</dbReference>
<keyword evidence="1" id="KW-0732">Signal</keyword>